<evidence type="ECO:0000313" key="2">
    <source>
        <dbReference type="Proteomes" id="UP001234989"/>
    </source>
</evidence>
<organism evidence="1 2">
    <name type="scientific">Solanum verrucosum</name>
    <dbReference type="NCBI Taxonomy" id="315347"/>
    <lineage>
        <taxon>Eukaryota</taxon>
        <taxon>Viridiplantae</taxon>
        <taxon>Streptophyta</taxon>
        <taxon>Embryophyta</taxon>
        <taxon>Tracheophyta</taxon>
        <taxon>Spermatophyta</taxon>
        <taxon>Magnoliopsida</taxon>
        <taxon>eudicotyledons</taxon>
        <taxon>Gunneridae</taxon>
        <taxon>Pentapetalae</taxon>
        <taxon>asterids</taxon>
        <taxon>lamiids</taxon>
        <taxon>Solanales</taxon>
        <taxon>Solanaceae</taxon>
        <taxon>Solanoideae</taxon>
        <taxon>Solaneae</taxon>
        <taxon>Solanum</taxon>
    </lineage>
</organism>
<evidence type="ECO:0000313" key="1">
    <source>
        <dbReference type="EMBL" id="WMV24780.1"/>
    </source>
</evidence>
<dbReference type="Proteomes" id="UP001234989">
    <property type="component" value="Chromosome 4"/>
</dbReference>
<protein>
    <submittedName>
        <fullName evidence="1">Uncharacterized protein</fullName>
    </submittedName>
</protein>
<keyword evidence="2" id="KW-1185">Reference proteome</keyword>
<name>A0AAF0QP96_SOLVR</name>
<dbReference type="EMBL" id="CP133615">
    <property type="protein sequence ID" value="WMV24780.1"/>
    <property type="molecule type" value="Genomic_DNA"/>
</dbReference>
<accession>A0AAF0QP96</accession>
<gene>
    <name evidence="1" type="ORF">MTR67_018165</name>
</gene>
<sequence>MKPSGSSSLHLAIFPLV</sequence>
<reference evidence="1" key="1">
    <citation type="submission" date="2023-08" db="EMBL/GenBank/DDBJ databases">
        <title>A de novo genome assembly of Solanum verrucosum Schlechtendal, a Mexican diploid species geographically isolated from the other diploid A-genome species in potato relatives.</title>
        <authorList>
            <person name="Hosaka K."/>
        </authorList>
    </citation>
    <scope>NUCLEOTIDE SEQUENCE</scope>
    <source>
        <tissue evidence="1">Young leaves</tissue>
    </source>
</reference>
<dbReference type="AlphaFoldDB" id="A0AAF0QP96"/>
<proteinExistence type="predicted"/>